<evidence type="ECO:0000256" key="1">
    <source>
        <dbReference type="ARBA" id="ARBA00022741"/>
    </source>
</evidence>
<dbReference type="AlphaFoldDB" id="A0A3D8TLL1"/>
<dbReference type="GO" id="GO:0005829">
    <property type="term" value="C:cytosol"/>
    <property type="evidence" value="ECO:0007669"/>
    <property type="project" value="TreeGrafter"/>
</dbReference>
<keyword evidence="8" id="KW-1185">Reference proteome</keyword>
<keyword evidence="3 7" id="KW-0347">Helicase</keyword>
<reference evidence="8" key="1">
    <citation type="submission" date="2015-04" db="EMBL/GenBank/DDBJ databases">
        <authorList>
            <person name="Schardt J."/>
            <person name="Mueller-Herbst S."/>
            <person name="Scherer S."/>
            <person name="Huptas C."/>
        </authorList>
    </citation>
    <scope>NUCLEOTIDE SEQUENCE [LARGE SCALE GENOMIC DNA]</scope>
    <source>
        <strain evidence="8">Kiel-L1</strain>
    </source>
</reference>
<evidence type="ECO:0000313" key="8">
    <source>
        <dbReference type="Proteomes" id="UP000257055"/>
    </source>
</evidence>
<dbReference type="SUPFAM" id="SSF52540">
    <property type="entry name" value="P-loop containing nucleoside triphosphate hydrolases"/>
    <property type="match status" value="1"/>
</dbReference>
<dbReference type="PANTHER" id="PTHR47963:SF7">
    <property type="entry name" value="ATP-DEPENDENT RNA HELICASE YFML-RELATED"/>
    <property type="match status" value="1"/>
</dbReference>
<dbReference type="InterPro" id="IPR011545">
    <property type="entry name" value="DEAD/DEAH_box_helicase_dom"/>
</dbReference>
<evidence type="ECO:0000256" key="4">
    <source>
        <dbReference type="ARBA" id="ARBA00022840"/>
    </source>
</evidence>
<dbReference type="EMBL" id="LARY01000004">
    <property type="protein sequence ID" value="RDW99128.1"/>
    <property type="molecule type" value="Genomic_DNA"/>
</dbReference>
<keyword evidence="4" id="KW-0067">ATP-binding</keyword>
<dbReference type="InterPro" id="IPR050547">
    <property type="entry name" value="DEAD_box_RNA_helicases"/>
</dbReference>
<feature type="domain" description="Helicase ATP-binding" evidence="5">
    <location>
        <begin position="29"/>
        <end position="199"/>
    </location>
</feature>
<dbReference type="RefSeq" id="WP_115754043.1">
    <property type="nucleotide sequence ID" value="NZ_LARY01000004.1"/>
</dbReference>
<keyword evidence="2" id="KW-0378">Hydrolase</keyword>
<dbReference type="CDD" id="cd00268">
    <property type="entry name" value="DEADc"/>
    <property type="match status" value="1"/>
</dbReference>
<dbReference type="PROSITE" id="PS51194">
    <property type="entry name" value="HELICASE_CTER"/>
    <property type="match status" value="1"/>
</dbReference>
<dbReference type="InterPro" id="IPR044742">
    <property type="entry name" value="DEAD/DEAH_RhlB"/>
</dbReference>
<sequence length="388" mass="43877">MKENLLEHWQQAFTANGFEEPTEIQTELYGVLKAGSDALAISPTGTGKTVAYTLPILEKIEAKPELQWLVLAPSHELVMQIADAIRLFIEPEKKISVMPIIGGANLKRQLEKLKKKPQIIVASPGRLLELIDRKKVKMHSVQVVTLDEADQLLSKENSRMTLDIVRHAKRDVQLVLASATRPLDPDAFFRQFEREPVEIEVSPAKRATENVTHLYMEVENREKASLIRRIAQVDGMQALVFVRDKPRMDILLEKLKFDGVAAEGIHGDLRKETRQKVLREFKAGKLQYLIVTDIAARGLDIPDLPYVIQYDIAESAREYTHRAGRTGRMGKAGTVLSFVNQRELRSLKQFLKELGKSALPVRFFGGKLVSPGEAKESKMTKNTKKRNR</sequence>
<feature type="domain" description="Helicase C-terminal" evidence="6">
    <location>
        <begin position="210"/>
        <end position="369"/>
    </location>
</feature>
<dbReference type="GO" id="GO:0003724">
    <property type="term" value="F:RNA helicase activity"/>
    <property type="evidence" value="ECO:0007669"/>
    <property type="project" value="TreeGrafter"/>
</dbReference>
<accession>A0A3D8TLL1</accession>
<dbReference type="SMART" id="SM00490">
    <property type="entry name" value="HELICc"/>
    <property type="match status" value="1"/>
</dbReference>
<protein>
    <submittedName>
        <fullName evidence="7">Helicase</fullName>
    </submittedName>
</protein>
<dbReference type="Gene3D" id="3.40.50.300">
    <property type="entry name" value="P-loop containing nucleotide triphosphate hydrolases"/>
    <property type="match status" value="2"/>
</dbReference>
<dbReference type="GO" id="GO:0033592">
    <property type="term" value="F:RNA strand annealing activity"/>
    <property type="evidence" value="ECO:0007669"/>
    <property type="project" value="TreeGrafter"/>
</dbReference>
<dbReference type="InterPro" id="IPR027417">
    <property type="entry name" value="P-loop_NTPase"/>
</dbReference>
<organism evidence="7 8">
    <name type="scientific">Listeria kieliensis</name>
    <dbReference type="NCBI Taxonomy" id="1621700"/>
    <lineage>
        <taxon>Bacteria</taxon>
        <taxon>Bacillati</taxon>
        <taxon>Bacillota</taxon>
        <taxon>Bacilli</taxon>
        <taxon>Bacillales</taxon>
        <taxon>Listeriaceae</taxon>
        <taxon>Listeria</taxon>
    </lineage>
</organism>
<gene>
    <name evidence="7" type="ORF">UR08_12605</name>
</gene>
<dbReference type="Pfam" id="PF00270">
    <property type="entry name" value="DEAD"/>
    <property type="match status" value="1"/>
</dbReference>
<proteinExistence type="predicted"/>
<evidence type="ECO:0000256" key="3">
    <source>
        <dbReference type="ARBA" id="ARBA00022806"/>
    </source>
</evidence>
<dbReference type="CDD" id="cd18787">
    <property type="entry name" value="SF2_C_DEAD"/>
    <property type="match status" value="1"/>
</dbReference>
<dbReference type="Pfam" id="PF00271">
    <property type="entry name" value="Helicase_C"/>
    <property type="match status" value="1"/>
</dbReference>
<dbReference type="GO" id="GO:0009409">
    <property type="term" value="P:response to cold"/>
    <property type="evidence" value="ECO:0007669"/>
    <property type="project" value="TreeGrafter"/>
</dbReference>
<dbReference type="PANTHER" id="PTHR47963">
    <property type="entry name" value="DEAD-BOX ATP-DEPENDENT RNA HELICASE 47, MITOCHONDRIAL"/>
    <property type="match status" value="1"/>
</dbReference>
<evidence type="ECO:0000259" key="5">
    <source>
        <dbReference type="PROSITE" id="PS51192"/>
    </source>
</evidence>
<dbReference type="InterPro" id="IPR001650">
    <property type="entry name" value="Helicase_C-like"/>
</dbReference>
<dbReference type="SMART" id="SM00487">
    <property type="entry name" value="DEXDc"/>
    <property type="match status" value="1"/>
</dbReference>
<name>A0A3D8TLL1_9LIST</name>
<keyword evidence="1" id="KW-0547">Nucleotide-binding</keyword>
<dbReference type="InterPro" id="IPR014001">
    <property type="entry name" value="Helicase_ATP-bd"/>
</dbReference>
<dbReference type="PROSITE" id="PS51192">
    <property type="entry name" value="HELICASE_ATP_BIND_1"/>
    <property type="match status" value="1"/>
</dbReference>
<dbReference type="GO" id="GO:0005524">
    <property type="term" value="F:ATP binding"/>
    <property type="evidence" value="ECO:0007669"/>
    <property type="project" value="UniProtKB-KW"/>
</dbReference>
<dbReference type="GO" id="GO:0016787">
    <property type="term" value="F:hydrolase activity"/>
    <property type="evidence" value="ECO:0007669"/>
    <property type="project" value="UniProtKB-KW"/>
</dbReference>
<comment type="caution">
    <text evidence="7">The sequence shown here is derived from an EMBL/GenBank/DDBJ whole genome shotgun (WGS) entry which is preliminary data.</text>
</comment>
<dbReference type="Proteomes" id="UP000257055">
    <property type="component" value="Unassembled WGS sequence"/>
</dbReference>
<evidence type="ECO:0000256" key="2">
    <source>
        <dbReference type="ARBA" id="ARBA00022801"/>
    </source>
</evidence>
<evidence type="ECO:0000313" key="7">
    <source>
        <dbReference type="EMBL" id="RDW99128.1"/>
    </source>
</evidence>
<dbReference type="GO" id="GO:0005840">
    <property type="term" value="C:ribosome"/>
    <property type="evidence" value="ECO:0007669"/>
    <property type="project" value="TreeGrafter"/>
</dbReference>
<evidence type="ECO:0000259" key="6">
    <source>
        <dbReference type="PROSITE" id="PS51194"/>
    </source>
</evidence>